<gene>
    <name evidence="1" type="ORF">B7C42_05573</name>
</gene>
<reference evidence="1 2" key="1">
    <citation type="submission" date="2017-07" db="EMBL/GenBank/DDBJ databases">
        <title>First draft Genome Sequence of Nocardia cerradoensis isolated from human infection.</title>
        <authorList>
            <person name="Carrasco G."/>
        </authorList>
    </citation>
    <scope>NUCLEOTIDE SEQUENCE [LARGE SCALE GENOMIC DNA]</scope>
    <source>
        <strain evidence="1 2">CNM20130759</strain>
    </source>
</reference>
<protein>
    <submittedName>
        <fullName evidence="1">Uncharacterized protein</fullName>
    </submittedName>
</protein>
<evidence type="ECO:0000313" key="2">
    <source>
        <dbReference type="Proteomes" id="UP000215506"/>
    </source>
</evidence>
<dbReference type="Proteomes" id="UP000215506">
    <property type="component" value="Unassembled WGS sequence"/>
</dbReference>
<dbReference type="EMBL" id="NGAF01000014">
    <property type="protein sequence ID" value="OXR42374.1"/>
    <property type="molecule type" value="Genomic_DNA"/>
</dbReference>
<comment type="caution">
    <text evidence="1">The sequence shown here is derived from an EMBL/GenBank/DDBJ whole genome shotgun (WGS) entry which is preliminary data.</text>
</comment>
<dbReference type="AlphaFoldDB" id="A0A231H0F9"/>
<sequence length="38" mass="4367">MKGCDWVLLLLVATLLGLTFALARLPLRGERRRKDSQR</sequence>
<proteinExistence type="predicted"/>
<evidence type="ECO:0000313" key="1">
    <source>
        <dbReference type="EMBL" id="OXR42374.1"/>
    </source>
</evidence>
<name>A0A231H0F9_9NOCA</name>
<accession>A0A231H0F9</accession>
<organism evidence="1 2">
    <name type="scientific">Nocardia cerradoensis</name>
    <dbReference type="NCBI Taxonomy" id="85688"/>
    <lineage>
        <taxon>Bacteria</taxon>
        <taxon>Bacillati</taxon>
        <taxon>Actinomycetota</taxon>
        <taxon>Actinomycetes</taxon>
        <taxon>Mycobacteriales</taxon>
        <taxon>Nocardiaceae</taxon>
        <taxon>Nocardia</taxon>
    </lineage>
</organism>
<keyword evidence="2" id="KW-1185">Reference proteome</keyword>